<dbReference type="PROSITE" id="PS51186">
    <property type="entry name" value="GNAT"/>
    <property type="match status" value="1"/>
</dbReference>
<protein>
    <recommendedName>
        <fullName evidence="6">N-acetyltransferase domain-containing protein</fullName>
    </recommendedName>
</protein>
<evidence type="ECO:0000256" key="5">
    <source>
        <dbReference type="ARBA" id="ARBA00023014"/>
    </source>
</evidence>
<dbReference type="GO" id="GO:0046872">
    <property type="term" value="F:metal ion binding"/>
    <property type="evidence" value="ECO:0007669"/>
    <property type="project" value="UniProtKB-KW"/>
</dbReference>
<name>X1NTB2_9ZZZZ</name>
<dbReference type="InterPro" id="IPR016181">
    <property type="entry name" value="Acyl_CoA_acyltransferase"/>
</dbReference>
<evidence type="ECO:0000256" key="3">
    <source>
        <dbReference type="ARBA" id="ARBA00022723"/>
    </source>
</evidence>
<dbReference type="PANTHER" id="PTHR11135">
    <property type="entry name" value="HISTONE ACETYLTRANSFERASE-RELATED"/>
    <property type="match status" value="1"/>
</dbReference>
<dbReference type="Gene3D" id="3.40.630.30">
    <property type="match status" value="1"/>
</dbReference>
<gene>
    <name evidence="7" type="ORF">S06H3_34446</name>
</gene>
<dbReference type="GO" id="GO:0002926">
    <property type="term" value="P:tRNA wobble base 5-methoxycarbonylmethyl-2-thiouridinylation"/>
    <property type="evidence" value="ECO:0007669"/>
    <property type="project" value="TreeGrafter"/>
</dbReference>
<dbReference type="InterPro" id="IPR000182">
    <property type="entry name" value="GNAT_dom"/>
</dbReference>
<dbReference type="GO" id="GO:0051539">
    <property type="term" value="F:4 iron, 4 sulfur cluster binding"/>
    <property type="evidence" value="ECO:0007669"/>
    <property type="project" value="UniProtKB-KW"/>
</dbReference>
<evidence type="ECO:0000259" key="6">
    <source>
        <dbReference type="PROSITE" id="PS51186"/>
    </source>
</evidence>
<dbReference type="EMBL" id="BARV01020679">
    <property type="protein sequence ID" value="GAI30005.1"/>
    <property type="molecule type" value="Genomic_DNA"/>
</dbReference>
<keyword evidence="4" id="KW-0408">Iron</keyword>
<dbReference type="GO" id="GO:0005737">
    <property type="term" value="C:cytoplasm"/>
    <property type="evidence" value="ECO:0007669"/>
    <property type="project" value="TreeGrafter"/>
</dbReference>
<dbReference type="InterPro" id="IPR039661">
    <property type="entry name" value="ELP3"/>
</dbReference>
<comment type="caution">
    <text evidence="7">The sequence shown here is derived from an EMBL/GenBank/DDBJ whole genome shotgun (WGS) entry which is preliminary data.</text>
</comment>
<proteinExistence type="predicted"/>
<keyword evidence="5" id="KW-0411">Iron-sulfur</keyword>
<sequence>EEYFLQIVNKDNILFALLRLRIKGEEAFIRELHVYGKSTALGKRGKIQHRGLGKKLMKKAEEIVKKTEIKKLKVISGVGVREYYRKIGYKLEKEYMTKSI</sequence>
<feature type="domain" description="N-acetyltransferase" evidence="6">
    <location>
        <begin position="1"/>
        <end position="100"/>
    </location>
</feature>
<evidence type="ECO:0000256" key="4">
    <source>
        <dbReference type="ARBA" id="ARBA00023004"/>
    </source>
</evidence>
<evidence type="ECO:0000313" key="7">
    <source>
        <dbReference type="EMBL" id="GAI30005.1"/>
    </source>
</evidence>
<dbReference type="Pfam" id="PF13673">
    <property type="entry name" value="Acetyltransf_10"/>
    <property type="match status" value="1"/>
</dbReference>
<evidence type="ECO:0000256" key="2">
    <source>
        <dbReference type="ARBA" id="ARBA00022691"/>
    </source>
</evidence>
<dbReference type="GO" id="GO:0016747">
    <property type="term" value="F:acyltransferase activity, transferring groups other than amino-acyl groups"/>
    <property type="evidence" value="ECO:0007669"/>
    <property type="project" value="InterPro"/>
</dbReference>
<reference evidence="7" key="1">
    <citation type="journal article" date="2014" name="Front. Microbiol.">
        <title>High frequency of phylogenetically diverse reductive dehalogenase-homologous genes in deep subseafloor sedimentary metagenomes.</title>
        <authorList>
            <person name="Kawai M."/>
            <person name="Futagami T."/>
            <person name="Toyoda A."/>
            <person name="Takaki Y."/>
            <person name="Nishi S."/>
            <person name="Hori S."/>
            <person name="Arai W."/>
            <person name="Tsubouchi T."/>
            <person name="Morono Y."/>
            <person name="Uchiyama I."/>
            <person name="Ito T."/>
            <person name="Fujiyama A."/>
            <person name="Inagaki F."/>
            <person name="Takami H."/>
        </authorList>
    </citation>
    <scope>NUCLEOTIDE SEQUENCE</scope>
    <source>
        <strain evidence="7">Expedition CK06-06</strain>
    </source>
</reference>
<feature type="non-terminal residue" evidence="7">
    <location>
        <position position="1"/>
    </location>
</feature>
<dbReference type="PANTHER" id="PTHR11135:SF0">
    <property type="entry name" value="ELONGATOR COMPLEX PROTEIN 3"/>
    <property type="match status" value="1"/>
</dbReference>
<accession>X1NTB2</accession>
<keyword evidence="1" id="KW-0004">4Fe-4S</keyword>
<keyword evidence="3" id="KW-0479">Metal-binding</keyword>
<keyword evidence="2" id="KW-0949">S-adenosyl-L-methionine</keyword>
<dbReference type="SUPFAM" id="SSF55729">
    <property type="entry name" value="Acyl-CoA N-acyltransferases (Nat)"/>
    <property type="match status" value="1"/>
</dbReference>
<evidence type="ECO:0000256" key="1">
    <source>
        <dbReference type="ARBA" id="ARBA00022485"/>
    </source>
</evidence>
<dbReference type="AlphaFoldDB" id="X1NTB2"/>
<organism evidence="7">
    <name type="scientific">marine sediment metagenome</name>
    <dbReference type="NCBI Taxonomy" id="412755"/>
    <lineage>
        <taxon>unclassified sequences</taxon>
        <taxon>metagenomes</taxon>
        <taxon>ecological metagenomes</taxon>
    </lineage>
</organism>